<sequence>MTENDHLLAFALKWRHWGGGSAGDILVEFGITPTDYFQRLRDYLHSGAAPKLPEHVVHQLDTLCITRLAQSGLRHSH</sequence>
<gene>
    <name evidence="1" type="ORF">FCG67_18750</name>
</gene>
<dbReference type="EMBL" id="SUMD01000009">
    <property type="protein sequence ID" value="TJZ76054.1"/>
    <property type="molecule type" value="Genomic_DNA"/>
</dbReference>
<keyword evidence="2" id="KW-1185">Reference proteome</keyword>
<comment type="caution">
    <text evidence="1">The sequence shown here is derived from an EMBL/GenBank/DDBJ whole genome shotgun (WGS) entry which is preliminary data.</text>
</comment>
<dbReference type="Proteomes" id="UP000305109">
    <property type="component" value="Unassembled WGS sequence"/>
</dbReference>
<protein>
    <submittedName>
        <fullName evidence="1">DUF3263 domain-containing protein</fullName>
    </submittedName>
</protein>
<proteinExistence type="predicted"/>
<evidence type="ECO:0000313" key="2">
    <source>
        <dbReference type="Proteomes" id="UP000305109"/>
    </source>
</evidence>
<evidence type="ECO:0000313" key="1">
    <source>
        <dbReference type="EMBL" id="TJZ76054.1"/>
    </source>
</evidence>
<organism evidence="1 2">
    <name type="scientific">Rhodococcus oryzae</name>
    <dbReference type="NCBI Taxonomy" id="2571143"/>
    <lineage>
        <taxon>Bacteria</taxon>
        <taxon>Bacillati</taxon>
        <taxon>Actinomycetota</taxon>
        <taxon>Actinomycetes</taxon>
        <taxon>Mycobacteriales</taxon>
        <taxon>Nocardiaceae</taxon>
        <taxon>Rhodococcus</taxon>
    </lineage>
</organism>
<name>A0ABY2RGJ7_9NOCA</name>
<dbReference type="RefSeq" id="WP_136911203.1">
    <property type="nucleotide sequence ID" value="NZ_SUMD01000009.1"/>
</dbReference>
<accession>A0ABY2RGJ7</accession>
<reference evidence="1 2" key="1">
    <citation type="submission" date="2019-04" db="EMBL/GenBank/DDBJ databases">
        <title>Rhodococcus oryzae sp. nov., a novel actinomycete isolated from rhizosphere soil of rice (Oryza sativa L.).</title>
        <authorList>
            <person name="Li C."/>
        </authorList>
    </citation>
    <scope>NUCLEOTIDE SEQUENCE [LARGE SCALE GENOMIC DNA]</scope>
    <source>
        <strain evidence="1 2">NEAU-CX67</strain>
    </source>
</reference>